<sequence>MNVTWFKTLFYISLIAIVLHSCVEVKHDTDTEEKFANADLIGMWKVKNLTQSGEIRSVELVNDSIADIVFKDSSGERHLTGKWKRSGTESAGGINFVYDIKLSYEHPGSNSSRILLGSLEEIAGKLTISSTKATLEKL</sequence>
<comment type="caution">
    <text evidence="1">The sequence shown here is derived from an EMBL/GenBank/DDBJ whole genome shotgun (WGS) entry which is preliminary data.</text>
</comment>
<evidence type="ECO:0000313" key="2">
    <source>
        <dbReference type="Proteomes" id="UP000289859"/>
    </source>
</evidence>
<gene>
    <name evidence="1" type="ORF">DSM02_4124</name>
</gene>
<protein>
    <recommendedName>
        <fullName evidence="3">Lipocalin-like protein</fullName>
    </recommendedName>
</protein>
<name>A0A4Q0NN51_9FLAO</name>
<dbReference type="EMBL" id="QOVK01000039">
    <property type="protein sequence ID" value="RXG11262.1"/>
    <property type="molecule type" value="Genomic_DNA"/>
</dbReference>
<evidence type="ECO:0008006" key="3">
    <source>
        <dbReference type="Google" id="ProtNLM"/>
    </source>
</evidence>
<proteinExistence type="predicted"/>
<reference evidence="1 2" key="1">
    <citation type="submission" date="2018-07" db="EMBL/GenBank/DDBJ databases">
        <title>Leeuwenhoekiella genomics.</title>
        <authorList>
            <person name="Tahon G."/>
            <person name="Willems A."/>
        </authorList>
    </citation>
    <scope>NUCLEOTIDE SEQUENCE [LARGE SCALE GENOMIC DNA]</scope>
    <source>
        <strain evidence="1 2">LMG 29608</strain>
    </source>
</reference>
<dbReference type="RefSeq" id="WP_128767277.1">
    <property type="nucleotide sequence ID" value="NZ_JBHUOO010000016.1"/>
</dbReference>
<dbReference type="AlphaFoldDB" id="A0A4Q0NN51"/>
<accession>A0A4Q0NN51</accession>
<keyword evidence="2" id="KW-1185">Reference proteome</keyword>
<dbReference type="OrthoDB" id="9980815at2"/>
<organism evidence="1 2">
    <name type="scientific">Leeuwenhoekiella polynyae</name>
    <dbReference type="NCBI Taxonomy" id="1550906"/>
    <lineage>
        <taxon>Bacteria</taxon>
        <taxon>Pseudomonadati</taxon>
        <taxon>Bacteroidota</taxon>
        <taxon>Flavobacteriia</taxon>
        <taxon>Flavobacteriales</taxon>
        <taxon>Flavobacteriaceae</taxon>
        <taxon>Leeuwenhoekiella</taxon>
    </lineage>
</organism>
<evidence type="ECO:0000313" key="1">
    <source>
        <dbReference type="EMBL" id="RXG11262.1"/>
    </source>
</evidence>
<dbReference type="Proteomes" id="UP000289859">
    <property type="component" value="Unassembled WGS sequence"/>
</dbReference>